<evidence type="ECO:0000256" key="2">
    <source>
        <dbReference type="ARBA" id="ARBA00022448"/>
    </source>
</evidence>
<keyword evidence="2" id="KW-0813">Transport</keyword>
<evidence type="ECO:0000256" key="5">
    <source>
        <dbReference type="PIRSR" id="PIRSR019574-1"/>
    </source>
</evidence>
<comment type="caution">
    <text evidence="6">The sequence shown here is derived from an EMBL/GenBank/DDBJ whole genome shotgun (WGS) entry which is preliminary data.</text>
</comment>
<feature type="binding site" evidence="5">
    <location>
        <position position="87"/>
    </location>
    <ligand>
        <name>spermidine</name>
        <dbReference type="ChEBI" id="CHEBI:57834"/>
    </ligand>
</feature>
<dbReference type="PANTHER" id="PTHR30222:SF17">
    <property type="entry name" value="SPERMIDINE_PUTRESCINE-BINDING PERIPLASMIC PROTEIN"/>
    <property type="match status" value="1"/>
</dbReference>
<dbReference type="Pfam" id="PF13416">
    <property type="entry name" value="SBP_bac_8"/>
    <property type="match status" value="1"/>
</dbReference>
<dbReference type="PRINTS" id="PR00909">
    <property type="entry name" value="SPERMDNBNDNG"/>
</dbReference>
<evidence type="ECO:0000256" key="4">
    <source>
        <dbReference type="ARBA" id="ARBA00022764"/>
    </source>
</evidence>
<dbReference type="RefSeq" id="WP_154571573.1">
    <property type="nucleotide sequence ID" value="NZ_VUNB01000001.1"/>
</dbReference>
<name>A0A6A8M9Y2_9FIRM</name>
<dbReference type="AlphaFoldDB" id="A0A6A8M9Y2"/>
<proteinExistence type="predicted"/>
<sequence length="352" mass="39527">MKKGIMLFVFAGIMAVVLTIARNGGSKSSGVLYVFSYGDYYDPAIVEEFEKETGIQVIQDTYDTAEELYPIIENNPSRYDVVCTSDYMIGKMEKEHMLAPLDKSSIPNLKNLDPKYMKKAEAFDPGNKYCVPHTCGTMGIIYNSKKAGDVDFNSWDALWNPEMKGQIVMPDSLRDAYVIGLSRRGYDINTENSAQVKEATADLMAQKPLVYKYANDSARDLVADGSAVAGVVWNGEYKYVKGLNKNAEFSVPKEGTEFYIDGWVVPAKAKNKENAMKWINFLSRGDIAYKNFEYLYYTIPNTAAYKKIDPEDLNNPAIFPTDETLARCHSLTTLSHKGDALYSSEWKKVKGE</sequence>
<evidence type="ECO:0000256" key="3">
    <source>
        <dbReference type="ARBA" id="ARBA00022729"/>
    </source>
</evidence>
<dbReference type="GO" id="GO:0042597">
    <property type="term" value="C:periplasmic space"/>
    <property type="evidence" value="ECO:0007669"/>
    <property type="project" value="UniProtKB-SubCell"/>
</dbReference>
<dbReference type="Gene3D" id="3.40.190.10">
    <property type="entry name" value="Periplasmic binding protein-like II"/>
    <property type="match status" value="2"/>
</dbReference>
<dbReference type="InterPro" id="IPR006059">
    <property type="entry name" value="SBP"/>
</dbReference>
<evidence type="ECO:0000256" key="1">
    <source>
        <dbReference type="ARBA" id="ARBA00004418"/>
    </source>
</evidence>
<dbReference type="PIRSF" id="PIRSF019574">
    <property type="entry name" value="Periplasmic_polyamine_BP"/>
    <property type="match status" value="1"/>
</dbReference>
<organism evidence="6">
    <name type="scientific">Baileyella intestinalis</name>
    <dbReference type="NCBI Taxonomy" id="2606709"/>
    <lineage>
        <taxon>Bacteria</taxon>
        <taxon>Bacillati</taxon>
        <taxon>Bacillota</taxon>
        <taxon>Clostridia</taxon>
        <taxon>Peptostreptococcales</taxon>
        <taxon>Anaerovoracaceae</taxon>
        <taxon>Baileyella</taxon>
    </lineage>
</organism>
<dbReference type="CDD" id="cd13590">
    <property type="entry name" value="PBP2_PotD_PotF_like"/>
    <property type="match status" value="1"/>
</dbReference>
<keyword evidence="3" id="KW-0732">Signal</keyword>
<accession>A0A6A8M9Y2</accession>
<dbReference type="GO" id="GO:0015846">
    <property type="term" value="P:polyamine transport"/>
    <property type="evidence" value="ECO:0007669"/>
    <property type="project" value="InterPro"/>
</dbReference>
<gene>
    <name evidence="6" type="ORF">FYJ66_00515</name>
</gene>
<dbReference type="InterPro" id="IPR001188">
    <property type="entry name" value="Sperm_putr-bd"/>
</dbReference>
<reference evidence="6" key="1">
    <citation type="submission" date="2019-09" db="EMBL/GenBank/DDBJ databases">
        <title>In-depth cultivation of the pig gut microbiome towards novel bacterial diversity and tailored functional studies.</title>
        <authorList>
            <person name="Wylensek D."/>
            <person name="Hitch T.C.A."/>
            <person name="Clavel T."/>
        </authorList>
    </citation>
    <scope>NUCLEOTIDE SEQUENCE</scope>
    <source>
        <strain evidence="6">RF-744-FAT-WT-3</strain>
    </source>
</reference>
<dbReference type="EMBL" id="VUNB01000001">
    <property type="protein sequence ID" value="MST68096.1"/>
    <property type="molecule type" value="Genomic_DNA"/>
</dbReference>
<dbReference type="SUPFAM" id="SSF53850">
    <property type="entry name" value="Periplasmic binding protein-like II"/>
    <property type="match status" value="1"/>
</dbReference>
<dbReference type="PANTHER" id="PTHR30222">
    <property type="entry name" value="SPERMIDINE/PUTRESCINE-BINDING PERIPLASMIC PROTEIN"/>
    <property type="match status" value="1"/>
</dbReference>
<protein>
    <submittedName>
        <fullName evidence="6">Spermidine/putrescine ABC transporter substrate-binding protein</fullName>
    </submittedName>
</protein>
<dbReference type="GO" id="GO:0019808">
    <property type="term" value="F:polyamine binding"/>
    <property type="evidence" value="ECO:0007669"/>
    <property type="project" value="InterPro"/>
</dbReference>
<evidence type="ECO:0000313" key="6">
    <source>
        <dbReference type="EMBL" id="MST68096.1"/>
    </source>
</evidence>
<comment type="subcellular location">
    <subcellularLocation>
        <location evidence="1">Periplasm</location>
    </subcellularLocation>
</comment>
<keyword evidence="4" id="KW-0574">Periplasm</keyword>